<comment type="caution">
    <text evidence="2">The sequence shown here is derived from an EMBL/GenBank/DDBJ whole genome shotgun (WGS) entry which is preliminary data.</text>
</comment>
<feature type="transmembrane region" description="Helical" evidence="1">
    <location>
        <begin position="12"/>
        <end position="30"/>
    </location>
</feature>
<evidence type="ECO:0008006" key="4">
    <source>
        <dbReference type="Google" id="ProtNLM"/>
    </source>
</evidence>
<dbReference type="Proteomes" id="UP000321580">
    <property type="component" value="Unassembled WGS sequence"/>
</dbReference>
<dbReference type="OrthoDB" id="1208848at2"/>
<gene>
    <name evidence="2" type="ORF">FRY97_16410</name>
</gene>
<proteinExistence type="predicted"/>
<reference evidence="2 3" key="1">
    <citation type="submission" date="2019-08" db="EMBL/GenBank/DDBJ databases">
        <title>Genome of Phaeodactylibacter luteus.</title>
        <authorList>
            <person name="Bowman J.P."/>
        </authorList>
    </citation>
    <scope>NUCLEOTIDE SEQUENCE [LARGE SCALE GENOMIC DNA]</scope>
    <source>
        <strain evidence="2 3">KCTC 42180</strain>
    </source>
</reference>
<organism evidence="2 3">
    <name type="scientific">Phaeodactylibacter luteus</name>
    <dbReference type="NCBI Taxonomy" id="1564516"/>
    <lineage>
        <taxon>Bacteria</taxon>
        <taxon>Pseudomonadati</taxon>
        <taxon>Bacteroidota</taxon>
        <taxon>Saprospiria</taxon>
        <taxon>Saprospirales</taxon>
        <taxon>Haliscomenobacteraceae</taxon>
        <taxon>Phaeodactylibacter</taxon>
    </lineage>
</organism>
<evidence type="ECO:0000256" key="1">
    <source>
        <dbReference type="SAM" id="Phobius"/>
    </source>
</evidence>
<keyword evidence="1" id="KW-0472">Membrane</keyword>
<feature type="non-terminal residue" evidence="2">
    <location>
        <position position="1282"/>
    </location>
</feature>
<accession>A0A5C6RKR8</accession>
<dbReference type="RefSeq" id="WP_147168653.1">
    <property type="nucleotide sequence ID" value="NZ_VOOR01000041.1"/>
</dbReference>
<evidence type="ECO:0000313" key="2">
    <source>
        <dbReference type="EMBL" id="TXB61922.1"/>
    </source>
</evidence>
<keyword evidence="3" id="KW-1185">Reference proteome</keyword>
<name>A0A5C6RKR8_9BACT</name>
<evidence type="ECO:0000313" key="3">
    <source>
        <dbReference type="Proteomes" id="UP000321580"/>
    </source>
</evidence>
<keyword evidence="1" id="KW-1133">Transmembrane helix</keyword>
<dbReference type="EMBL" id="VOOR01000041">
    <property type="protein sequence ID" value="TXB61922.1"/>
    <property type="molecule type" value="Genomic_DNA"/>
</dbReference>
<sequence length="1282" mass="131817">MKETYKRYWKGVCSYLIAGCMMLGALQLNGAQNPPCDISGVNINGVICDDRGTAATADDRIIFNLNPQGTGLSGTYEINVSGGALSPSDGIFGQTAGFIFNPDDPNAFSYTATISNANCSFSFSLDNPCNDPCSLDNANLSAVTCFDNNSPTNGNDDRVRFTLDPTGLGLGEIYNVMVPGAFVIPNIGTYGSPSFFELGPGSAGQGPFTLIITDLGDTECTLTIPLPDPGDCVTPCELSEAGLSAVSCDDRGTDLLPEDDLLLITVSPSGINTGGSFALSAPAGITATPAAAPYGQPTTFALSGVVGMGEVLPLTLTDLSEEGCAISLLAVNNTPCSTPNCNLAQAGLGEVSCSDNGLLTFSLNPSGTGLNSQYQVNMPGGSLLGQNTGVYGSPTVYTFLPTLPQQPNYPIFIRDMADPSCSISASLENPCDDCAINTAELINAFCFDNTTLSAPEDDILFVNLNITGENTAAQYQVEINGQLADPVAAPYGTSTTFSLPMPVSPITTVLIQDLEDPACQAMLQFPTPASCSPGCLFTGAPANLSCNDNSTPSNPSDDYLTFSLNLNGGGGNEYALASPSGALQPATGDYGQPVIFALPAGSALQDSIWVEATDLYDPSCNIGFWVTPPGTCSPACGIEASVVSTFCLDNDTPGNPIDDFFQAEISIENAIPPAGSGWTAGSGSLNTSGAYGASTFTAPQLFSDGPLLVTFQDAISPACRVAVEVLPPLPCTDTCTLSQPNLSNLNCNDSAVQFSLNPGGSAIGTAYAVQIDGAQWLSDTIAAYGSPANFSFLSPSFAQEAFSLTLQDEGNPDCSLTVNLPDPCKDCTIDSVRISNIQCQDGGTPSDPADDFLTLQIEASGQGTGSTFLLESPNAAISPGFGAYGLLNTYTLEAGSASLGNIPLVVRDAAMAGCSKLSVLNNPGTCSDLCEISSPEVLAAFCDDNGTPGNPEDDLTAATVLLNGTNTSGAFKIEWAGEITDTVPFGLPVTIQFPSALNSATFSFTDIGSPLCSATLELPSSGTCSDSCAISATLVDTICLDNASSAFSGDDLFRASVLVENPIAGKGWFAIPPLGEGSGNYGDTLTLGPFAIADGTVNIIFADSLVADCAVLLNIQPPIPCSDSCSIEAQAIQAFCDDNGTPATPDDDLFTASVLVNGLNAADGWAGMAYGMDFTASYQDTAILGPFPISADSLQLPIFDLADTTCQTNIQLIAPSSCSDGCPPADSTFISLQSCSPADTGHVTVILQNQFGCDSVVITSTALLPTDSTFISLQSCSPADTG</sequence>
<keyword evidence="1" id="KW-0812">Transmembrane</keyword>
<protein>
    <recommendedName>
        <fullName evidence="4">HYR domain-containing protein</fullName>
    </recommendedName>
</protein>